<proteinExistence type="predicted"/>
<organism evidence="2 3">
    <name type="scientific">Rhizobium phage RHph_TM30</name>
    <dbReference type="NCBI Taxonomy" id="2509764"/>
    <lineage>
        <taxon>Viruses</taxon>
        <taxon>Duplodnaviria</taxon>
        <taxon>Heunggongvirae</taxon>
        <taxon>Uroviricota</taxon>
        <taxon>Caudoviricetes</taxon>
        <taxon>Kleczkowskaviridae</taxon>
        <taxon>Cuauhnahuacvirus</taxon>
        <taxon>Cuauhnahuacvirus TM30</taxon>
    </lineage>
</organism>
<sequence>MPLLFRENIWRVDLQLNRNILFLFGDNEARYGLGGQARECRGEPNAVGVRTKKKPSRDNDAYWSDNKYDKYVEMIDEDFKRAFDHILAGGTVVCPMAKLGSGMSELPTRAPKLYRYIEYKISELGRLGNMIREVDTEISDRYLAQKGILKT</sequence>
<dbReference type="Pfam" id="PF25176">
    <property type="entry name" value="DUF7831"/>
    <property type="match status" value="1"/>
</dbReference>
<accession>A0A7S5REW2</accession>
<gene>
    <name evidence="2" type="ORF">EVB93_237</name>
</gene>
<evidence type="ECO:0000259" key="1">
    <source>
        <dbReference type="Pfam" id="PF25176"/>
    </source>
</evidence>
<keyword evidence="3" id="KW-1185">Reference proteome</keyword>
<dbReference type="Proteomes" id="UP000629603">
    <property type="component" value="Segment"/>
</dbReference>
<dbReference type="InterPro" id="IPR057153">
    <property type="entry name" value="DUF7831"/>
</dbReference>
<evidence type="ECO:0000313" key="2">
    <source>
        <dbReference type="EMBL" id="QIG71344.1"/>
    </source>
</evidence>
<evidence type="ECO:0000313" key="3">
    <source>
        <dbReference type="Proteomes" id="UP000629603"/>
    </source>
</evidence>
<dbReference type="EMBL" id="MN988521">
    <property type="protein sequence ID" value="QIG71344.1"/>
    <property type="molecule type" value="Genomic_DNA"/>
</dbReference>
<reference evidence="2 3" key="1">
    <citation type="submission" date="2020-01" db="EMBL/GenBank/DDBJ databases">
        <title>Patterns of diversity and host range of bacteriophage communities associated with bean-nodulatin bacteria.</title>
        <authorList>
            <person name="Vann Cauwenberghe J."/>
            <person name="Santamaria R.I."/>
            <person name="Bustos P."/>
            <person name="Juarez S."/>
            <person name="Gonzalez V."/>
        </authorList>
    </citation>
    <scope>NUCLEOTIDE SEQUENCE [LARGE SCALE GENOMIC DNA]</scope>
</reference>
<protein>
    <recommendedName>
        <fullName evidence="1">DUF7831 domain-containing protein</fullName>
    </recommendedName>
</protein>
<name>A0A7S5REW2_9CAUD</name>
<feature type="domain" description="DUF7831" evidence="1">
    <location>
        <begin position="5"/>
        <end position="118"/>
    </location>
</feature>